<name>A0A392REB4_9FABA</name>
<dbReference type="PANTHER" id="PTHR42648">
    <property type="entry name" value="TRANSPOSASE, PUTATIVE-RELATED"/>
    <property type="match status" value="1"/>
</dbReference>
<comment type="caution">
    <text evidence="1">The sequence shown here is derived from an EMBL/GenBank/DDBJ whole genome shotgun (WGS) entry which is preliminary data.</text>
</comment>
<dbReference type="AlphaFoldDB" id="A0A392REB4"/>
<protein>
    <submittedName>
        <fullName evidence="1">Uncharacterized protein</fullName>
    </submittedName>
</protein>
<dbReference type="InterPro" id="IPR012337">
    <property type="entry name" value="RNaseH-like_sf"/>
</dbReference>
<sequence>MVNGLPTLQETDEICSDCVTGKQSRDPIPNIANWRASEKLQLVHSDICGPINPTSNGGSSVNGIKRQLTAAYTPQQNGASERKNRTLLNM</sequence>
<dbReference type="GO" id="GO:0003676">
    <property type="term" value="F:nucleic acid binding"/>
    <property type="evidence" value="ECO:0007669"/>
    <property type="project" value="InterPro"/>
</dbReference>
<evidence type="ECO:0000313" key="1">
    <source>
        <dbReference type="EMBL" id="MCI34973.1"/>
    </source>
</evidence>
<proteinExistence type="predicted"/>
<feature type="non-terminal residue" evidence="1">
    <location>
        <position position="90"/>
    </location>
</feature>
<reference evidence="1 2" key="1">
    <citation type="journal article" date="2018" name="Front. Plant Sci.">
        <title>Red Clover (Trifolium pratense) and Zigzag Clover (T. medium) - A Picture of Genomic Similarities and Differences.</title>
        <authorList>
            <person name="Dluhosova J."/>
            <person name="Istvanek J."/>
            <person name="Nedelnik J."/>
            <person name="Repkova J."/>
        </authorList>
    </citation>
    <scope>NUCLEOTIDE SEQUENCE [LARGE SCALE GENOMIC DNA]</scope>
    <source>
        <strain evidence="2">cv. 10/8</strain>
        <tissue evidence="1">Leaf</tissue>
    </source>
</reference>
<dbReference type="SUPFAM" id="SSF53098">
    <property type="entry name" value="Ribonuclease H-like"/>
    <property type="match status" value="1"/>
</dbReference>
<dbReference type="PANTHER" id="PTHR42648:SF18">
    <property type="entry name" value="RETROTRANSPOSON, UNCLASSIFIED-LIKE PROTEIN"/>
    <property type="match status" value="1"/>
</dbReference>
<dbReference type="Gene3D" id="3.30.420.10">
    <property type="entry name" value="Ribonuclease H-like superfamily/Ribonuclease H"/>
    <property type="match status" value="1"/>
</dbReference>
<keyword evidence="2" id="KW-1185">Reference proteome</keyword>
<organism evidence="1 2">
    <name type="scientific">Trifolium medium</name>
    <dbReference type="NCBI Taxonomy" id="97028"/>
    <lineage>
        <taxon>Eukaryota</taxon>
        <taxon>Viridiplantae</taxon>
        <taxon>Streptophyta</taxon>
        <taxon>Embryophyta</taxon>
        <taxon>Tracheophyta</taxon>
        <taxon>Spermatophyta</taxon>
        <taxon>Magnoliopsida</taxon>
        <taxon>eudicotyledons</taxon>
        <taxon>Gunneridae</taxon>
        <taxon>Pentapetalae</taxon>
        <taxon>rosids</taxon>
        <taxon>fabids</taxon>
        <taxon>Fabales</taxon>
        <taxon>Fabaceae</taxon>
        <taxon>Papilionoideae</taxon>
        <taxon>50 kb inversion clade</taxon>
        <taxon>NPAAA clade</taxon>
        <taxon>Hologalegina</taxon>
        <taxon>IRL clade</taxon>
        <taxon>Trifolieae</taxon>
        <taxon>Trifolium</taxon>
    </lineage>
</organism>
<dbReference type="InterPro" id="IPR039537">
    <property type="entry name" value="Retrotran_Ty1/copia-like"/>
</dbReference>
<dbReference type="InterPro" id="IPR036397">
    <property type="entry name" value="RNaseH_sf"/>
</dbReference>
<dbReference type="Proteomes" id="UP000265520">
    <property type="component" value="Unassembled WGS sequence"/>
</dbReference>
<dbReference type="EMBL" id="LXQA010218918">
    <property type="protein sequence ID" value="MCI34973.1"/>
    <property type="molecule type" value="Genomic_DNA"/>
</dbReference>
<accession>A0A392REB4</accession>
<evidence type="ECO:0000313" key="2">
    <source>
        <dbReference type="Proteomes" id="UP000265520"/>
    </source>
</evidence>